<dbReference type="Gene3D" id="1.10.510.10">
    <property type="entry name" value="Transferase(Phosphotransferase) domain 1"/>
    <property type="match status" value="1"/>
</dbReference>
<protein>
    <recommendedName>
        <fullName evidence="1">Serine-threonine/tyrosine-protein kinase catalytic domain-containing protein</fullName>
    </recommendedName>
</protein>
<dbReference type="GO" id="GO:0004672">
    <property type="term" value="F:protein kinase activity"/>
    <property type="evidence" value="ECO:0007669"/>
    <property type="project" value="InterPro"/>
</dbReference>
<evidence type="ECO:0000313" key="2">
    <source>
        <dbReference type="EMBL" id="KAJ8050790.1"/>
    </source>
</evidence>
<comment type="caution">
    <text evidence="2">The sequence shown here is derived from an EMBL/GenBank/DDBJ whole genome shotgun (WGS) entry which is preliminary data.</text>
</comment>
<organism evidence="2 3">
    <name type="scientific">Holothuria leucospilota</name>
    <name type="common">Black long sea cucumber</name>
    <name type="synonym">Mertensiothuria leucospilota</name>
    <dbReference type="NCBI Taxonomy" id="206669"/>
    <lineage>
        <taxon>Eukaryota</taxon>
        <taxon>Metazoa</taxon>
        <taxon>Echinodermata</taxon>
        <taxon>Eleutherozoa</taxon>
        <taxon>Echinozoa</taxon>
        <taxon>Holothuroidea</taxon>
        <taxon>Aspidochirotacea</taxon>
        <taxon>Aspidochirotida</taxon>
        <taxon>Holothuriidae</taxon>
        <taxon>Holothuria</taxon>
    </lineage>
</organism>
<feature type="domain" description="Serine-threonine/tyrosine-protein kinase catalytic" evidence="1">
    <location>
        <begin position="8"/>
        <end position="83"/>
    </location>
</feature>
<sequence length="122" mass="13840">MDCSLNDLPLESLLRNEYNHESDVWSIAVVVWKILSRGKVPGVSSSPFGKFQISESEKSTEVTRTWPEQAARIRQVWESLPKDVTTSQTTSEDYMPMVGNVDKETEYSREIINEEIVSTTLG</sequence>
<dbReference type="EMBL" id="JAIZAY010000001">
    <property type="protein sequence ID" value="KAJ8050790.1"/>
    <property type="molecule type" value="Genomic_DNA"/>
</dbReference>
<evidence type="ECO:0000259" key="1">
    <source>
        <dbReference type="Pfam" id="PF07714"/>
    </source>
</evidence>
<dbReference type="AlphaFoldDB" id="A0A9Q1HLP6"/>
<dbReference type="InterPro" id="IPR001245">
    <property type="entry name" value="Ser-Thr/Tyr_kinase_cat_dom"/>
</dbReference>
<keyword evidence="3" id="KW-1185">Reference proteome</keyword>
<accession>A0A9Q1HLP6</accession>
<evidence type="ECO:0000313" key="3">
    <source>
        <dbReference type="Proteomes" id="UP001152320"/>
    </source>
</evidence>
<name>A0A9Q1HLP6_HOLLE</name>
<dbReference type="InterPro" id="IPR011009">
    <property type="entry name" value="Kinase-like_dom_sf"/>
</dbReference>
<proteinExistence type="predicted"/>
<dbReference type="Pfam" id="PF07714">
    <property type="entry name" value="PK_Tyr_Ser-Thr"/>
    <property type="match status" value="1"/>
</dbReference>
<gene>
    <name evidence="2" type="ORF">HOLleu_04125</name>
</gene>
<reference evidence="2" key="1">
    <citation type="submission" date="2021-10" db="EMBL/GenBank/DDBJ databases">
        <title>Tropical sea cucumber genome reveals ecological adaptation and Cuvierian tubules defense mechanism.</title>
        <authorList>
            <person name="Chen T."/>
        </authorList>
    </citation>
    <scope>NUCLEOTIDE SEQUENCE</scope>
    <source>
        <strain evidence="2">Nanhai2018</strain>
        <tissue evidence="2">Muscle</tissue>
    </source>
</reference>
<dbReference type="SUPFAM" id="SSF56112">
    <property type="entry name" value="Protein kinase-like (PK-like)"/>
    <property type="match status" value="1"/>
</dbReference>
<dbReference type="Proteomes" id="UP001152320">
    <property type="component" value="Chromosome 1"/>
</dbReference>